<dbReference type="InterPro" id="IPR005129">
    <property type="entry name" value="GTPase_ArgK"/>
</dbReference>
<dbReference type="PANTHER" id="PTHR43087">
    <property type="entry name" value="LYSINE/ARGININE/ORNITHINE TRANSPORT SYSTEM KINASE"/>
    <property type="match status" value="1"/>
</dbReference>
<dbReference type="Pfam" id="PF03308">
    <property type="entry name" value="MeaB"/>
    <property type="match status" value="1"/>
</dbReference>
<evidence type="ECO:0000313" key="8">
    <source>
        <dbReference type="Proteomes" id="UP000280307"/>
    </source>
</evidence>
<dbReference type="InterPro" id="IPR027417">
    <property type="entry name" value="P-loop_NTPase"/>
</dbReference>
<dbReference type="Proteomes" id="UP000280307">
    <property type="component" value="Unassembled WGS sequence"/>
</dbReference>
<reference evidence="7 8" key="1">
    <citation type="submission" date="2018-12" db="EMBL/GenBank/DDBJ databases">
        <title>Genome Sequence of Candidatus Viridilinea halotolerans isolated from saline sulfide-rich spring.</title>
        <authorList>
            <person name="Grouzdev D.S."/>
            <person name="Burganskaya E.I."/>
            <person name="Krutkina M.S."/>
            <person name="Sukhacheva M.V."/>
            <person name="Gorlenko V.M."/>
        </authorList>
    </citation>
    <scope>NUCLEOTIDE SEQUENCE [LARGE SCALE GENOMIC DNA]</scope>
    <source>
        <strain evidence="7">Chok-6</strain>
    </source>
</reference>
<dbReference type="Gene3D" id="1.20.5.170">
    <property type="match status" value="1"/>
</dbReference>
<dbReference type="PANTHER" id="PTHR43087:SF1">
    <property type="entry name" value="LAO_AO TRANSPORT SYSTEM ATPASE"/>
    <property type="match status" value="1"/>
</dbReference>
<keyword evidence="2" id="KW-0547">Nucleotide-binding</keyword>
<keyword evidence="5" id="KW-0143">Chaperone</keyword>
<name>A0A426TT87_9CHLR</name>
<dbReference type="GO" id="GO:0003924">
    <property type="term" value="F:GTPase activity"/>
    <property type="evidence" value="ECO:0007669"/>
    <property type="project" value="InterPro"/>
</dbReference>
<protein>
    <submittedName>
        <fullName evidence="7">Methylmalonyl Co-A mutase-associated GTPase MeaB</fullName>
    </submittedName>
</protein>
<evidence type="ECO:0000313" key="7">
    <source>
        <dbReference type="EMBL" id="RRR67722.1"/>
    </source>
</evidence>
<dbReference type="SUPFAM" id="SSF52540">
    <property type="entry name" value="P-loop containing nucleoside triphosphate hydrolases"/>
    <property type="match status" value="1"/>
</dbReference>
<keyword evidence="3" id="KW-0378">Hydrolase</keyword>
<organism evidence="7 8">
    <name type="scientific">Candidatus Viridilinea halotolerans</name>
    <dbReference type="NCBI Taxonomy" id="2491704"/>
    <lineage>
        <taxon>Bacteria</taxon>
        <taxon>Bacillati</taxon>
        <taxon>Chloroflexota</taxon>
        <taxon>Chloroflexia</taxon>
        <taxon>Chloroflexales</taxon>
        <taxon>Chloroflexineae</taxon>
        <taxon>Oscillochloridaceae</taxon>
        <taxon>Candidatus Viridilinea</taxon>
    </lineage>
</organism>
<evidence type="ECO:0000259" key="6">
    <source>
        <dbReference type="SMART" id="SM00382"/>
    </source>
</evidence>
<dbReference type="NCBIfam" id="TIGR00750">
    <property type="entry name" value="lao"/>
    <property type="match status" value="1"/>
</dbReference>
<evidence type="ECO:0000256" key="5">
    <source>
        <dbReference type="ARBA" id="ARBA00023186"/>
    </source>
</evidence>
<feature type="domain" description="AAA+ ATPase" evidence="6">
    <location>
        <begin position="45"/>
        <end position="218"/>
    </location>
</feature>
<dbReference type="CDD" id="cd03114">
    <property type="entry name" value="MMAA-like"/>
    <property type="match status" value="1"/>
</dbReference>
<comment type="caution">
    <text evidence="7">The sequence shown here is derived from an EMBL/GenBank/DDBJ whole genome shotgun (WGS) entry which is preliminary data.</text>
</comment>
<proteinExistence type="inferred from homology"/>
<evidence type="ECO:0000256" key="2">
    <source>
        <dbReference type="ARBA" id="ARBA00022741"/>
    </source>
</evidence>
<sequence length="310" mass="32536">MNHQDLIPRLRSGERRALARAISIVEAGGPAARALLAAAYPHTGTAHLVGITGPPGAGKSTLVTQLALEWRRQGASVGIIAVDPSSPFSGGAVLGDRIRMQQLAGDAGTFIRSMASRGRLGGLARATADTAVLMDAANFDYILIETVGAGQSEIDIARTAHTTIVVDLPGMGDDIQSIKAGVLEIADIFVVNKADREGADRVAQQLRTMLQLGTRPPDAWEPPVLLAVASTGRGCAAIVAAAQGHQRHLHTSTQANIRAHAAATRELSAALQELVLERTHGTTWDTLVDQIAQRRRDPYSAAEALLDGLG</sequence>
<evidence type="ECO:0000256" key="4">
    <source>
        <dbReference type="ARBA" id="ARBA00023134"/>
    </source>
</evidence>
<dbReference type="InterPro" id="IPR052040">
    <property type="entry name" value="GTPase/Isobutyryl-CoA_mutase"/>
</dbReference>
<evidence type="ECO:0000256" key="3">
    <source>
        <dbReference type="ARBA" id="ARBA00022801"/>
    </source>
</evidence>
<evidence type="ECO:0000256" key="1">
    <source>
        <dbReference type="ARBA" id="ARBA00009625"/>
    </source>
</evidence>
<keyword evidence="4" id="KW-0342">GTP-binding</keyword>
<comment type="similarity">
    <text evidence="1">Belongs to the SIMIBI class G3E GTPase family. ArgK/MeaB subfamily.</text>
</comment>
<dbReference type="InterPro" id="IPR003593">
    <property type="entry name" value="AAA+_ATPase"/>
</dbReference>
<dbReference type="Gene3D" id="3.40.50.300">
    <property type="entry name" value="P-loop containing nucleotide triphosphate hydrolases"/>
    <property type="match status" value="1"/>
</dbReference>
<dbReference type="SMART" id="SM00382">
    <property type="entry name" value="AAA"/>
    <property type="match status" value="1"/>
</dbReference>
<dbReference type="AlphaFoldDB" id="A0A426TT87"/>
<accession>A0A426TT87</accession>
<gene>
    <name evidence="7" type="primary">meaB</name>
    <name evidence="7" type="ORF">EI684_18530</name>
</gene>
<dbReference type="GO" id="GO:0005525">
    <property type="term" value="F:GTP binding"/>
    <property type="evidence" value="ECO:0007669"/>
    <property type="project" value="UniProtKB-KW"/>
</dbReference>
<dbReference type="EMBL" id="RSAS01000766">
    <property type="protein sequence ID" value="RRR67722.1"/>
    <property type="molecule type" value="Genomic_DNA"/>
</dbReference>